<dbReference type="KEGG" id="cgh:CGC50_01310"/>
<dbReference type="Proteomes" id="UP000217250">
    <property type="component" value="Chromosome"/>
</dbReference>
<sequence length="197" mass="23365">MQKYFLIVLFMNIALAQESNVVFSRDSLKTDSLKTKTFYPHQIGIGISRFVNSAFPTDSNSFLLEYRYLKCPTIAYRIAGDYRAESNKDSTYEIALKVGMDKLFKDYKSWKFYYGIDLWGRYLYYKDRKQHFTSIAINPFLGIQYQLNKNFSISTEPGFFIKYNLRKDNNSFDPNAKEQWWESRLAKIGNIQLNFHF</sequence>
<dbReference type="OrthoDB" id="1148356at2"/>
<evidence type="ECO:0008006" key="3">
    <source>
        <dbReference type="Google" id="ProtNLM"/>
    </source>
</evidence>
<name>A0A250FL87_9FLAO</name>
<organism evidence="1 2">
    <name type="scientific">Capnocytophaga gingivalis</name>
    <dbReference type="NCBI Taxonomy" id="1017"/>
    <lineage>
        <taxon>Bacteria</taxon>
        <taxon>Pseudomonadati</taxon>
        <taxon>Bacteroidota</taxon>
        <taxon>Flavobacteriia</taxon>
        <taxon>Flavobacteriales</taxon>
        <taxon>Flavobacteriaceae</taxon>
        <taxon>Capnocytophaga</taxon>
    </lineage>
</organism>
<accession>A0A250FL87</accession>
<proteinExistence type="predicted"/>
<evidence type="ECO:0000313" key="1">
    <source>
        <dbReference type="EMBL" id="ATA85912.1"/>
    </source>
</evidence>
<dbReference type="AlphaFoldDB" id="A0A250FL87"/>
<evidence type="ECO:0000313" key="2">
    <source>
        <dbReference type="Proteomes" id="UP000217250"/>
    </source>
</evidence>
<reference evidence="2" key="1">
    <citation type="submission" date="2017-06" db="EMBL/GenBank/DDBJ databases">
        <title>Capnocytophaga spp. assemblies.</title>
        <authorList>
            <person name="Gulvik C.A."/>
        </authorList>
    </citation>
    <scope>NUCLEOTIDE SEQUENCE [LARGE SCALE GENOMIC DNA]</scope>
    <source>
        <strain evidence="2">H1496</strain>
    </source>
</reference>
<protein>
    <recommendedName>
        <fullName evidence="3">Outer membrane protein beta-barrel domain-containing protein</fullName>
    </recommendedName>
</protein>
<dbReference type="EMBL" id="CP022386">
    <property type="protein sequence ID" value="ATA85912.1"/>
    <property type="molecule type" value="Genomic_DNA"/>
</dbReference>
<dbReference type="RefSeq" id="WP_095909371.1">
    <property type="nucleotide sequence ID" value="NZ_CAUVLU010000006.1"/>
</dbReference>
<gene>
    <name evidence="1" type="ORF">CGC50_01310</name>
</gene>
<dbReference type="GeneID" id="84807204"/>